<evidence type="ECO:0000256" key="1">
    <source>
        <dbReference type="ARBA" id="ARBA00022473"/>
    </source>
</evidence>
<dbReference type="InterPro" id="IPR006141">
    <property type="entry name" value="Intein_N"/>
</dbReference>
<dbReference type="Pfam" id="PF01079">
    <property type="entry name" value="Hint"/>
    <property type="match status" value="1"/>
</dbReference>
<dbReference type="Pfam" id="PF01823">
    <property type="entry name" value="MACPF"/>
    <property type="match status" value="1"/>
</dbReference>
<keyword evidence="6" id="KW-1185">Reference proteome</keyword>
<feature type="region of interest" description="Disordered" evidence="3">
    <location>
        <begin position="228"/>
        <end position="284"/>
    </location>
</feature>
<feature type="compositionally biased region" description="Low complexity" evidence="3">
    <location>
        <begin position="232"/>
        <end position="244"/>
    </location>
</feature>
<gene>
    <name evidence="5" type="ORF">ODALV1_LOCUS5381</name>
</gene>
<dbReference type="InterPro" id="IPR001767">
    <property type="entry name" value="Hedgehog_Hint"/>
</dbReference>
<organism evidence="5 6">
    <name type="scientific">Orchesella dallaii</name>
    <dbReference type="NCBI Taxonomy" id="48710"/>
    <lineage>
        <taxon>Eukaryota</taxon>
        <taxon>Metazoa</taxon>
        <taxon>Ecdysozoa</taxon>
        <taxon>Arthropoda</taxon>
        <taxon>Hexapoda</taxon>
        <taxon>Collembola</taxon>
        <taxon>Entomobryomorpha</taxon>
        <taxon>Entomobryoidea</taxon>
        <taxon>Orchesellidae</taxon>
        <taxon>Orchesellinae</taxon>
        <taxon>Orchesella</taxon>
    </lineage>
</organism>
<dbReference type="InterPro" id="IPR036844">
    <property type="entry name" value="Hint_dom_sf"/>
</dbReference>
<evidence type="ECO:0000256" key="2">
    <source>
        <dbReference type="ARBA" id="ARBA00022729"/>
    </source>
</evidence>
<dbReference type="EMBL" id="CAXLJM020000016">
    <property type="protein sequence ID" value="CAL8083033.1"/>
    <property type="molecule type" value="Genomic_DNA"/>
</dbReference>
<dbReference type="InterPro" id="IPR050387">
    <property type="entry name" value="Hedgehog_Signaling"/>
</dbReference>
<dbReference type="PANTHER" id="PTHR11889:SF31">
    <property type="entry name" value="PROTEIN HEDGEHOG"/>
    <property type="match status" value="1"/>
</dbReference>
<dbReference type="PRINTS" id="PR00632">
    <property type="entry name" value="SONICHHOG"/>
</dbReference>
<sequence>MAEQPKINLPSSAENFQQILQLLVAEKIIPKINDLPSHFQKTLKYAVPCLANGRSFNQVKIIIAGDNNTHKRAVLSLLIENKLPYTSIKVTPNGVRYYSDSLELSDDGDNLKVGVIIDMVDICSKKSFEIKNHVSNASKTYVPNYAVRKITPQIRKLENKCRPVEYPNLVLYFACSEIALQGKEQKNSKGIKKEMDRLNFQLSQLHKMNLVDTKANNLVLIMIDGKGTETKSNSQNQNTSANNQEKSLEEVDMGNKSASPQATPSTSKSITREPTKQSIFQKQSQPSVKYATIQNMIRKQLKDVYVLTGEVPVLFLDQTSLPSQSEGFTADFNPSLLNPRESILKSMIEVFTRNNDTLGLLLLSKKLCDGPVASDIMASLDLICEKTSLNTTTLMSIFGSDNVHPESSQLDLYHRYKQPGFHSIGQAYCPVSETLKMQNVFSKKSMNEKVVSVGETMFYIPQFVDMFLDVSTESWSLAHDDKKSYELFRKSEYGIEKGVKLTVDSSLNGNWKSSSDDSDVSDAVLHEVRLAFLQVMNPDDNFSDEIKNELRELSRPCRTSYPTPITPTLRKSKKEIKIMYMAMMDNRYNEFFAKWGTHFVVKQWIGGFIKTNYTENKHTLQNTWDVFSKLLSKVFCIGNGDLNVGISSKASLFSVKKGGKLGISGHEHDDLMYLEFDKITPELYYSWVNEVKTNPNALNYSVVLYPYYNSKFCLNKPEMRQRTMKYLATKNKEPVGCFPTSTMISLFNGQEKSIDELKAFDPILTISMNSANSHTFTSTRFLTFLHFERKKKTEFLVLTFSNGKSLKVTKNHLLVVLEQAGNAPVNKQAQYMKVGDRMIYVNKDKKILATTLEAIEIEESYGMFCPLTSTGSFLADGFLVTSYASVDNFSVAHKAMIPLRLWYNFKFVVKKILRGNQQDEQKLRQGVHKYAKFLVWIRRFF</sequence>
<dbReference type="PROSITE" id="PS50817">
    <property type="entry name" value="INTEIN_N_TER"/>
    <property type="match status" value="1"/>
</dbReference>
<accession>A0ABP1Q141</accession>
<evidence type="ECO:0000256" key="3">
    <source>
        <dbReference type="SAM" id="MobiDB-lite"/>
    </source>
</evidence>
<dbReference type="PANTHER" id="PTHR11889">
    <property type="entry name" value="HEDGEHOG"/>
    <property type="match status" value="1"/>
</dbReference>
<protein>
    <recommendedName>
        <fullName evidence="4">Hint domain-containing protein</fullName>
    </recommendedName>
</protein>
<evidence type="ECO:0000259" key="4">
    <source>
        <dbReference type="SMART" id="SM00306"/>
    </source>
</evidence>
<proteinExistence type="predicted"/>
<dbReference type="Gene3D" id="2.170.16.10">
    <property type="entry name" value="Hedgehog/Intein (Hint) domain"/>
    <property type="match status" value="1"/>
</dbReference>
<feature type="compositionally biased region" description="Polar residues" evidence="3">
    <location>
        <begin position="256"/>
        <end position="269"/>
    </location>
</feature>
<dbReference type="SMART" id="SM00306">
    <property type="entry name" value="HintN"/>
    <property type="match status" value="1"/>
</dbReference>
<dbReference type="InterPro" id="IPR020864">
    <property type="entry name" value="MACPF"/>
</dbReference>
<reference evidence="5 6" key="1">
    <citation type="submission" date="2024-08" db="EMBL/GenBank/DDBJ databases">
        <authorList>
            <person name="Cucini C."/>
            <person name="Frati F."/>
        </authorList>
    </citation>
    <scope>NUCLEOTIDE SEQUENCE [LARGE SCALE GENOMIC DNA]</scope>
</reference>
<dbReference type="InterPro" id="IPR001657">
    <property type="entry name" value="Hedgehog"/>
</dbReference>
<dbReference type="InterPro" id="IPR003587">
    <property type="entry name" value="Hint_dom_N"/>
</dbReference>
<dbReference type="CDD" id="cd00081">
    <property type="entry name" value="Hint"/>
    <property type="match status" value="1"/>
</dbReference>
<dbReference type="Proteomes" id="UP001642540">
    <property type="component" value="Unassembled WGS sequence"/>
</dbReference>
<comment type="caution">
    <text evidence="5">The sequence shown here is derived from an EMBL/GenBank/DDBJ whole genome shotgun (WGS) entry which is preliminary data.</text>
</comment>
<keyword evidence="2" id="KW-0732">Signal</keyword>
<keyword evidence="1" id="KW-0217">Developmental protein</keyword>
<dbReference type="SUPFAM" id="SSF51294">
    <property type="entry name" value="Hedgehog/intein (Hint) domain"/>
    <property type="match status" value="1"/>
</dbReference>
<name>A0ABP1Q141_9HEXA</name>
<evidence type="ECO:0000313" key="6">
    <source>
        <dbReference type="Proteomes" id="UP001642540"/>
    </source>
</evidence>
<feature type="domain" description="Hint" evidence="4">
    <location>
        <begin position="735"/>
        <end position="842"/>
    </location>
</feature>
<evidence type="ECO:0000313" key="5">
    <source>
        <dbReference type="EMBL" id="CAL8083033.1"/>
    </source>
</evidence>